<evidence type="ECO:0000313" key="12">
    <source>
        <dbReference type="Proteomes" id="UP000326865"/>
    </source>
</evidence>
<evidence type="ECO:0000259" key="9">
    <source>
        <dbReference type="Pfam" id="PF00924"/>
    </source>
</evidence>
<comment type="subcellular location">
    <subcellularLocation>
        <location evidence="1">Cell membrane</location>
        <topology evidence="1">Multi-pass membrane protein</topology>
    </subcellularLocation>
</comment>
<dbReference type="Gene3D" id="1.10.287.1260">
    <property type="match status" value="1"/>
</dbReference>
<dbReference type="PANTHER" id="PTHR30221">
    <property type="entry name" value="SMALL-CONDUCTANCE MECHANOSENSITIVE CHANNEL"/>
    <property type="match status" value="1"/>
</dbReference>
<feature type="domain" description="Mechanosensitive ion channel MscS C-terminal" evidence="10">
    <location>
        <begin position="272"/>
        <end position="355"/>
    </location>
</feature>
<dbReference type="SUPFAM" id="SSF82689">
    <property type="entry name" value="Mechanosensitive channel protein MscS (YggB), C-terminal domain"/>
    <property type="match status" value="1"/>
</dbReference>
<evidence type="ECO:0000256" key="5">
    <source>
        <dbReference type="ARBA" id="ARBA00022989"/>
    </source>
</evidence>
<evidence type="ECO:0000313" key="11">
    <source>
        <dbReference type="EMBL" id="KAB7513808.1"/>
    </source>
</evidence>
<keyword evidence="12" id="KW-1185">Reference proteome</keyword>
<dbReference type="InterPro" id="IPR045275">
    <property type="entry name" value="MscS_archaea/bacteria_type"/>
</dbReference>
<gene>
    <name evidence="11" type="ORF">DM867_08335</name>
</gene>
<feature type="transmembrane region" description="Helical" evidence="8">
    <location>
        <begin position="187"/>
        <end position="211"/>
    </location>
</feature>
<evidence type="ECO:0000256" key="3">
    <source>
        <dbReference type="ARBA" id="ARBA00022475"/>
    </source>
</evidence>
<keyword evidence="6 8" id="KW-0472">Membrane</keyword>
<dbReference type="SUPFAM" id="SSF82861">
    <property type="entry name" value="Mechanosensitive channel protein MscS (YggB), transmembrane region"/>
    <property type="match status" value="1"/>
</dbReference>
<evidence type="ECO:0000256" key="7">
    <source>
        <dbReference type="SAM" id="MobiDB-lite"/>
    </source>
</evidence>
<comment type="similarity">
    <text evidence="2">Belongs to the MscS (TC 1.A.23) family.</text>
</comment>
<keyword evidence="3" id="KW-1003">Cell membrane</keyword>
<feature type="transmembrane region" description="Helical" evidence="8">
    <location>
        <begin position="34"/>
        <end position="54"/>
    </location>
</feature>
<dbReference type="InterPro" id="IPR010920">
    <property type="entry name" value="LSM_dom_sf"/>
</dbReference>
<dbReference type="Gene3D" id="2.30.30.60">
    <property type="match status" value="1"/>
</dbReference>
<dbReference type="Pfam" id="PF00924">
    <property type="entry name" value="MS_channel_2nd"/>
    <property type="match status" value="1"/>
</dbReference>
<reference evidence="11 12" key="1">
    <citation type="submission" date="2019-10" db="EMBL/GenBank/DDBJ databases">
        <title>Unraveling microbial dark matter from salterns through culturing: the case of the genus Halosegnis.</title>
        <authorList>
            <person name="Duran-Viseras A."/>
            <person name="Andrei A.-S."/>
            <person name="Vera-Gargallo B."/>
            <person name="Ghai R."/>
            <person name="Sanchez-Porro C."/>
            <person name="Ventosa A."/>
        </authorList>
    </citation>
    <scope>NUCLEOTIDE SEQUENCE [LARGE SCALE GENOMIC DNA]</scope>
    <source>
        <strain evidence="11 12">F18-79</strain>
    </source>
</reference>
<dbReference type="GO" id="GO:0005886">
    <property type="term" value="C:plasma membrane"/>
    <property type="evidence" value="ECO:0007669"/>
    <property type="project" value="UniProtKB-SubCell"/>
</dbReference>
<accession>A0A5N5U5K7</accession>
<dbReference type="AlphaFoldDB" id="A0A5N5U5K7"/>
<dbReference type="InterPro" id="IPR011066">
    <property type="entry name" value="MscS_channel_C_sf"/>
</dbReference>
<dbReference type="RefSeq" id="WP_152134096.1">
    <property type="nucleotide sequence ID" value="NZ_QKKZ01000003.1"/>
</dbReference>
<evidence type="ECO:0000256" key="2">
    <source>
        <dbReference type="ARBA" id="ARBA00008017"/>
    </source>
</evidence>
<dbReference type="InterPro" id="IPR049278">
    <property type="entry name" value="MS_channel_C"/>
</dbReference>
<evidence type="ECO:0000256" key="6">
    <source>
        <dbReference type="ARBA" id="ARBA00023136"/>
    </source>
</evidence>
<dbReference type="SUPFAM" id="SSF50182">
    <property type="entry name" value="Sm-like ribonucleoproteins"/>
    <property type="match status" value="1"/>
</dbReference>
<feature type="domain" description="Mechanosensitive ion channel MscS" evidence="9">
    <location>
        <begin position="202"/>
        <end position="264"/>
    </location>
</feature>
<proteinExistence type="inferred from homology"/>
<dbReference type="EMBL" id="QKKZ01000003">
    <property type="protein sequence ID" value="KAB7513808.1"/>
    <property type="molecule type" value="Genomic_DNA"/>
</dbReference>
<sequence>MAGQSTATPTPRTPPEPSAFALNLADMLAPTRPMQYLVSALALVGFLLGTYLVYRAGPLLKRRLTDDGAEGLQVAVATLLSICSAGVLVVVWRRTPAVRLALDSISPSPVAGVRLFIVLVALSITYTATRVAKRFVRVGESRNAITSHQREVLHHLVQILLFIPAFLFSLTLYGIPAQNLLLSASALGVVLGLAARQTLGAVLAGFVLLFARPFKMGDWVEIDDNEGLVTDISIVNTRLQTFDDEMVMIPNDQITDSAITNRSRNERLRVQADVGVDYDTDVPEACRIATEAMDGIEMLMDGPEPEVVVKEFGDSAVTLNLRFWISDPTIQKKWAAQNAVMEAVKQAFEAHDVAIPFPQRVLLEREQTDGLDVRAVDTDASADGDAPDETGDAGE</sequence>
<evidence type="ECO:0000256" key="8">
    <source>
        <dbReference type="SAM" id="Phobius"/>
    </source>
</evidence>
<dbReference type="InterPro" id="IPR011014">
    <property type="entry name" value="MscS_channel_TM-2"/>
</dbReference>
<evidence type="ECO:0000256" key="1">
    <source>
        <dbReference type="ARBA" id="ARBA00004651"/>
    </source>
</evidence>
<evidence type="ECO:0000256" key="4">
    <source>
        <dbReference type="ARBA" id="ARBA00022692"/>
    </source>
</evidence>
<dbReference type="Pfam" id="PF21082">
    <property type="entry name" value="MS_channel_3rd"/>
    <property type="match status" value="1"/>
</dbReference>
<dbReference type="GO" id="GO:0008381">
    <property type="term" value="F:mechanosensitive monoatomic ion channel activity"/>
    <property type="evidence" value="ECO:0007669"/>
    <property type="project" value="InterPro"/>
</dbReference>
<feature type="transmembrane region" description="Helical" evidence="8">
    <location>
        <begin position="112"/>
        <end position="132"/>
    </location>
</feature>
<dbReference type="InterPro" id="IPR023408">
    <property type="entry name" value="MscS_beta-dom_sf"/>
</dbReference>
<dbReference type="InterPro" id="IPR006685">
    <property type="entry name" value="MscS_channel_2nd"/>
</dbReference>
<dbReference type="Gene3D" id="3.30.70.100">
    <property type="match status" value="1"/>
</dbReference>
<organism evidence="11 12">
    <name type="scientific">Halosegnis rubeus</name>
    <dbReference type="NCBI Taxonomy" id="2212850"/>
    <lineage>
        <taxon>Archaea</taxon>
        <taxon>Methanobacteriati</taxon>
        <taxon>Methanobacteriota</taxon>
        <taxon>Stenosarchaea group</taxon>
        <taxon>Halobacteria</taxon>
        <taxon>Halobacteriales</taxon>
        <taxon>Natronomonadaceae</taxon>
        <taxon>Halosegnis</taxon>
    </lineage>
</organism>
<keyword evidence="4 8" id="KW-0812">Transmembrane</keyword>
<feature type="transmembrane region" description="Helical" evidence="8">
    <location>
        <begin position="152"/>
        <end position="175"/>
    </location>
</feature>
<protein>
    <submittedName>
        <fullName evidence="11">Mechanosensitive ion channel</fullName>
    </submittedName>
</protein>
<feature type="region of interest" description="Disordered" evidence="7">
    <location>
        <begin position="372"/>
        <end position="395"/>
    </location>
</feature>
<evidence type="ECO:0000259" key="10">
    <source>
        <dbReference type="Pfam" id="PF21082"/>
    </source>
</evidence>
<feature type="transmembrane region" description="Helical" evidence="8">
    <location>
        <begin position="74"/>
        <end position="92"/>
    </location>
</feature>
<name>A0A5N5U5K7_9EURY</name>
<dbReference type="Proteomes" id="UP000326865">
    <property type="component" value="Unassembled WGS sequence"/>
</dbReference>
<dbReference type="PANTHER" id="PTHR30221:SF20">
    <property type="entry name" value="SMALL-CONDUCTANCE MECHANOSENSITIVE CHANNEL"/>
    <property type="match status" value="1"/>
</dbReference>
<comment type="caution">
    <text evidence="11">The sequence shown here is derived from an EMBL/GenBank/DDBJ whole genome shotgun (WGS) entry which is preliminary data.</text>
</comment>
<keyword evidence="5 8" id="KW-1133">Transmembrane helix</keyword>
<feature type="compositionally biased region" description="Acidic residues" evidence="7">
    <location>
        <begin position="380"/>
        <end position="395"/>
    </location>
</feature>